<dbReference type="AlphaFoldDB" id="A0A8J3XUY5"/>
<protein>
    <submittedName>
        <fullName evidence="1">Uncharacterized protein</fullName>
    </submittedName>
</protein>
<sequence>MTRHEGRLGALAEIDTAAAELVDRMVGLSIRGLPPGYVNGEFVFTRRGRREADGRWAAVPEGRSVRYSAIVALGVAPLPLDLQRAALAGDTVLDLVGNLISGLPAVSNLGDAALIAWAAAESGHQELPRALSRLAELEAATKPGDPVYTVEVSWALAAVVAAHRVLGDAHDLGARMEHAGDRLLAGLGDDRLYRHVIGPASWYRAHVGCFADQVYPLQALARLHAHTGHEAAARAAEQIAAGICAAQGAQGQWWWHYDARTGGVVEGYPVYSVHQLSMAPMALLDLADAGGTSYMKEIALGLSWMTSRPEVDDELIVEELDLTWRKAARDDPKKIVRGVRAVATAINQGSRIAMLDRIYPPLAVDHECRPYELGWLLYAWRFALPRDTAGTKE</sequence>
<name>A0A8J3XUY5_9ACTN</name>
<accession>A0A8J3XUY5</accession>
<dbReference type="SUPFAM" id="SSF48208">
    <property type="entry name" value="Six-hairpin glycosidases"/>
    <property type="match status" value="1"/>
</dbReference>
<evidence type="ECO:0000313" key="2">
    <source>
        <dbReference type="Proteomes" id="UP000605992"/>
    </source>
</evidence>
<evidence type="ECO:0000313" key="1">
    <source>
        <dbReference type="EMBL" id="GII53540.1"/>
    </source>
</evidence>
<gene>
    <name evidence="1" type="ORF">Pth03_19290</name>
</gene>
<comment type="caution">
    <text evidence="1">The sequence shown here is derived from an EMBL/GenBank/DDBJ whole genome shotgun (WGS) entry which is preliminary data.</text>
</comment>
<dbReference type="RefSeq" id="WP_203943800.1">
    <property type="nucleotide sequence ID" value="NZ_BOOR01000010.1"/>
</dbReference>
<dbReference type="InterPro" id="IPR008928">
    <property type="entry name" value="6-hairpin_glycosidase_sf"/>
</dbReference>
<organism evidence="1 2">
    <name type="scientific">Planotetraspora thailandica</name>
    <dbReference type="NCBI Taxonomy" id="487172"/>
    <lineage>
        <taxon>Bacteria</taxon>
        <taxon>Bacillati</taxon>
        <taxon>Actinomycetota</taxon>
        <taxon>Actinomycetes</taxon>
        <taxon>Streptosporangiales</taxon>
        <taxon>Streptosporangiaceae</taxon>
        <taxon>Planotetraspora</taxon>
    </lineage>
</organism>
<dbReference type="EMBL" id="BOOR01000010">
    <property type="protein sequence ID" value="GII53540.1"/>
    <property type="molecule type" value="Genomic_DNA"/>
</dbReference>
<keyword evidence="2" id="KW-1185">Reference proteome</keyword>
<dbReference type="GO" id="GO:0005975">
    <property type="term" value="P:carbohydrate metabolic process"/>
    <property type="evidence" value="ECO:0007669"/>
    <property type="project" value="InterPro"/>
</dbReference>
<dbReference type="Proteomes" id="UP000605992">
    <property type="component" value="Unassembled WGS sequence"/>
</dbReference>
<reference evidence="1" key="1">
    <citation type="submission" date="2021-01" db="EMBL/GenBank/DDBJ databases">
        <title>Whole genome shotgun sequence of Planotetraspora thailandica NBRC 104271.</title>
        <authorList>
            <person name="Komaki H."/>
            <person name="Tamura T."/>
        </authorList>
    </citation>
    <scope>NUCLEOTIDE SEQUENCE</scope>
    <source>
        <strain evidence="1">NBRC 104271</strain>
    </source>
</reference>
<proteinExistence type="predicted"/>